<organism evidence="2 3">
    <name type="scientific">Apiotrichum porosum</name>
    <dbReference type="NCBI Taxonomy" id="105984"/>
    <lineage>
        <taxon>Eukaryota</taxon>
        <taxon>Fungi</taxon>
        <taxon>Dikarya</taxon>
        <taxon>Basidiomycota</taxon>
        <taxon>Agaricomycotina</taxon>
        <taxon>Tremellomycetes</taxon>
        <taxon>Trichosporonales</taxon>
        <taxon>Trichosporonaceae</taxon>
        <taxon>Apiotrichum</taxon>
    </lineage>
</organism>
<sequence>PQHTTVSPPTISQQHNHEARSSCPPGARHQVLAAPTAETRDDSSGKSLGTITTKAEYLALHANHRLVHNNGNFIALDVGTNDFWQVGDPLLSDVKSAWTSFTPPTTSVKRDAVSLEGKRDSPGSYCNGGHSPSGGVSDIGCP</sequence>
<name>A0A427XCK0_9TREE</name>
<feature type="region of interest" description="Disordered" evidence="1">
    <location>
        <begin position="103"/>
        <end position="142"/>
    </location>
</feature>
<evidence type="ECO:0000313" key="3">
    <source>
        <dbReference type="Proteomes" id="UP000279236"/>
    </source>
</evidence>
<feature type="non-terminal residue" evidence="2">
    <location>
        <position position="1"/>
    </location>
</feature>
<protein>
    <submittedName>
        <fullName evidence="2">Uncharacterized protein</fullName>
    </submittedName>
</protein>
<reference evidence="2 3" key="1">
    <citation type="submission" date="2018-11" db="EMBL/GenBank/DDBJ databases">
        <title>Genome sequence of Apiotrichum porosum DSM 27194.</title>
        <authorList>
            <person name="Aliyu H."/>
            <person name="Gorte O."/>
            <person name="Ochsenreither K."/>
        </authorList>
    </citation>
    <scope>NUCLEOTIDE SEQUENCE [LARGE SCALE GENOMIC DNA]</scope>
    <source>
        <strain evidence="2 3">DSM 27194</strain>
    </source>
</reference>
<dbReference type="EMBL" id="RSCE01000023">
    <property type="protein sequence ID" value="RSH76572.1"/>
    <property type="molecule type" value="Genomic_DNA"/>
</dbReference>
<feature type="compositionally biased region" description="Polar residues" evidence="1">
    <location>
        <begin position="1"/>
        <end position="14"/>
    </location>
</feature>
<dbReference type="GeneID" id="39589999"/>
<feature type="compositionally biased region" description="Basic and acidic residues" evidence="1">
    <location>
        <begin position="108"/>
        <end position="121"/>
    </location>
</feature>
<dbReference type="Proteomes" id="UP000279236">
    <property type="component" value="Unassembled WGS sequence"/>
</dbReference>
<dbReference type="AlphaFoldDB" id="A0A427XCK0"/>
<evidence type="ECO:0000313" key="2">
    <source>
        <dbReference type="EMBL" id="RSH76572.1"/>
    </source>
</evidence>
<comment type="caution">
    <text evidence="2">The sequence shown here is derived from an EMBL/GenBank/DDBJ whole genome shotgun (WGS) entry which is preliminary data.</text>
</comment>
<dbReference type="RefSeq" id="XP_028471719.1">
    <property type="nucleotide sequence ID" value="XM_028620980.1"/>
</dbReference>
<keyword evidence="3" id="KW-1185">Reference proteome</keyword>
<feature type="region of interest" description="Disordered" evidence="1">
    <location>
        <begin position="1"/>
        <end position="48"/>
    </location>
</feature>
<proteinExistence type="predicted"/>
<accession>A0A427XCK0</accession>
<gene>
    <name evidence="2" type="ORF">EHS24_005456</name>
</gene>
<evidence type="ECO:0000256" key="1">
    <source>
        <dbReference type="SAM" id="MobiDB-lite"/>
    </source>
</evidence>